<dbReference type="EMBL" id="CACTIH010000120">
    <property type="protein sequence ID" value="CAA2954639.1"/>
    <property type="molecule type" value="Genomic_DNA"/>
</dbReference>
<keyword evidence="2" id="KW-1185">Reference proteome</keyword>
<organism evidence="1 2">
    <name type="scientific">Olea europaea subsp. europaea</name>
    <dbReference type="NCBI Taxonomy" id="158383"/>
    <lineage>
        <taxon>Eukaryota</taxon>
        <taxon>Viridiplantae</taxon>
        <taxon>Streptophyta</taxon>
        <taxon>Embryophyta</taxon>
        <taxon>Tracheophyta</taxon>
        <taxon>Spermatophyta</taxon>
        <taxon>Magnoliopsida</taxon>
        <taxon>eudicotyledons</taxon>
        <taxon>Gunneridae</taxon>
        <taxon>Pentapetalae</taxon>
        <taxon>asterids</taxon>
        <taxon>lamiids</taxon>
        <taxon>Lamiales</taxon>
        <taxon>Oleaceae</taxon>
        <taxon>Oleeae</taxon>
        <taxon>Olea</taxon>
    </lineage>
</organism>
<name>A0A8S0PT82_OLEEU</name>
<dbReference type="AlphaFoldDB" id="A0A8S0PT82"/>
<dbReference type="OrthoDB" id="1930729at2759"/>
<reference evidence="1 2" key="1">
    <citation type="submission" date="2019-12" db="EMBL/GenBank/DDBJ databases">
        <authorList>
            <person name="Alioto T."/>
            <person name="Alioto T."/>
            <person name="Gomez Garrido J."/>
        </authorList>
    </citation>
    <scope>NUCLEOTIDE SEQUENCE [LARGE SCALE GENOMIC DNA]</scope>
</reference>
<dbReference type="Gramene" id="OE9A016710T1">
    <property type="protein sequence ID" value="OE9A016710C1"/>
    <property type="gene ID" value="OE9A016710"/>
</dbReference>
<evidence type="ECO:0000313" key="1">
    <source>
        <dbReference type="EMBL" id="CAA2954639.1"/>
    </source>
</evidence>
<dbReference type="Proteomes" id="UP000594638">
    <property type="component" value="Unassembled WGS sequence"/>
</dbReference>
<comment type="caution">
    <text evidence="1">The sequence shown here is derived from an EMBL/GenBank/DDBJ whole genome shotgun (WGS) entry which is preliminary data.</text>
</comment>
<sequence length="71" mass="7943">MHGAGFPIVMQVWAYEVIPEIGKCFGQRLHVYATLRPIDAKAEQPYLSTLMPYDDPPVSVLDDIVRTVLGL</sequence>
<proteinExistence type="predicted"/>
<gene>
    <name evidence="1" type="ORF">OLEA9_A016710</name>
</gene>
<protein>
    <submittedName>
        <fullName evidence="1">Uncharacterized protein</fullName>
    </submittedName>
</protein>
<evidence type="ECO:0000313" key="2">
    <source>
        <dbReference type="Proteomes" id="UP000594638"/>
    </source>
</evidence>
<accession>A0A8S0PT82</accession>